<dbReference type="PROSITE" id="PS51257">
    <property type="entry name" value="PROKAR_LIPOPROTEIN"/>
    <property type="match status" value="1"/>
</dbReference>
<feature type="chain" id="PRO_5042894641" description="D-galactose/methyl-galactoside binding periplasmic protein MglB" evidence="11">
    <location>
        <begin position="22"/>
        <end position="356"/>
    </location>
</feature>
<evidence type="ECO:0000256" key="4">
    <source>
        <dbReference type="ARBA" id="ARBA00022723"/>
    </source>
</evidence>
<evidence type="ECO:0000256" key="2">
    <source>
        <dbReference type="ARBA" id="ARBA00022448"/>
    </source>
</evidence>
<dbReference type="EMBL" id="JARVUX010000001">
    <property type="protein sequence ID" value="MDH2334769.1"/>
    <property type="molecule type" value="Genomic_DNA"/>
</dbReference>
<keyword evidence="2" id="KW-0813">Transport</keyword>
<evidence type="ECO:0000259" key="12">
    <source>
        <dbReference type="Pfam" id="PF13407"/>
    </source>
</evidence>
<dbReference type="InterPro" id="IPR028082">
    <property type="entry name" value="Peripla_BP_I"/>
</dbReference>
<feature type="domain" description="Periplasmic binding protein" evidence="12">
    <location>
        <begin position="46"/>
        <end position="321"/>
    </location>
</feature>
<evidence type="ECO:0000313" key="13">
    <source>
        <dbReference type="EMBL" id="MDH2334769.1"/>
    </source>
</evidence>
<keyword evidence="4" id="KW-0479">Metal-binding</keyword>
<evidence type="ECO:0000256" key="6">
    <source>
        <dbReference type="ARBA" id="ARBA00022764"/>
    </source>
</evidence>
<evidence type="ECO:0000256" key="7">
    <source>
        <dbReference type="ARBA" id="ARBA00022837"/>
    </source>
</evidence>
<reference evidence="13" key="1">
    <citation type="submission" date="2023-04" db="EMBL/GenBank/DDBJ databases">
        <title>Epidemiological investigation of Clostridium perfringens isolated from cattle.</title>
        <authorList>
            <person name="Tian R."/>
        </authorList>
    </citation>
    <scope>NUCLEOTIDE SEQUENCE</scope>
    <source>
        <strain evidence="13">ZWCP172</strain>
    </source>
</reference>
<dbReference type="InterPro" id="IPR044085">
    <property type="entry name" value="MglB-like_PBP1"/>
</dbReference>
<dbReference type="RefSeq" id="WP_126963779.1">
    <property type="nucleotide sequence ID" value="NZ_JAALMG010000038.1"/>
</dbReference>
<evidence type="ECO:0000256" key="5">
    <source>
        <dbReference type="ARBA" id="ARBA00022729"/>
    </source>
</evidence>
<dbReference type="SUPFAM" id="SSF53822">
    <property type="entry name" value="Periplasmic binding protein-like I"/>
    <property type="match status" value="1"/>
</dbReference>
<accession>A0AAN3U9S6</accession>
<dbReference type="Pfam" id="PF13407">
    <property type="entry name" value="Peripla_BP_4"/>
    <property type="match status" value="1"/>
</dbReference>
<dbReference type="InterPro" id="IPR025997">
    <property type="entry name" value="SBP_2_dom"/>
</dbReference>
<dbReference type="Proteomes" id="UP001222958">
    <property type="component" value="Unassembled WGS sequence"/>
</dbReference>
<dbReference type="GO" id="GO:0046872">
    <property type="term" value="F:metal ion binding"/>
    <property type="evidence" value="ECO:0007669"/>
    <property type="project" value="UniProtKB-KW"/>
</dbReference>
<comment type="caution">
    <text evidence="13">The sequence shown here is derived from an EMBL/GenBank/DDBJ whole genome shotgun (WGS) entry which is preliminary data.</text>
</comment>
<gene>
    <name evidence="13" type="primary">mglB</name>
    <name evidence="13" type="ORF">QDQ28_01050</name>
</gene>
<dbReference type="PANTHER" id="PTHR30036:SF2">
    <property type="entry name" value="D-GALACTOSE_METHYL-GALACTOSIDE BINDING PERIPLASMIC PROTEIN MGLB"/>
    <property type="match status" value="1"/>
</dbReference>
<evidence type="ECO:0000256" key="3">
    <source>
        <dbReference type="ARBA" id="ARBA00022597"/>
    </source>
</evidence>
<dbReference type="PANTHER" id="PTHR30036">
    <property type="entry name" value="D-XYLOSE-BINDING PERIPLASMIC PROTEIN"/>
    <property type="match status" value="1"/>
</dbReference>
<dbReference type="Gene3D" id="3.40.50.2300">
    <property type="match status" value="2"/>
</dbReference>
<name>A0AAN3U9S6_CLOPF</name>
<evidence type="ECO:0000256" key="10">
    <source>
        <dbReference type="SAM" id="MobiDB-lite"/>
    </source>
</evidence>
<proteinExistence type="predicted"/>
<dbReference type="CDD" id="cd01539">
    <property type="entry name" value="PBP1_GGBP"/>
    <property type="match status" value="1"/>
</dbReference>
<keyword evidence="7" id="KW-0106">Calcium</keyword>
<dbReference type="InterPro" id="IPR050555">
    <property type="entry name" value="Bact_Solute-Bind_Prot2"/>
</dbReference>
<evidence type="ECO:0000256" key="8">
    <source>
        <dbReference type="ARBA" id="ARBA00034323"/>
    </source>
</evidence>
<feature type="region of interest" description="Disordered" evidence="10">
    <location>
        <begin position="25"/>
        <end position="45"/>
    </location>
</feature>
<dbReference type="GO" id="GO:0030246">
    <property type="term" value="F:carbohydrate binding"/>
    <property type="evidence" value="ECO:0007669"/>
    <property type="project" value="InterPro"/>
</dbReference>
<dbReference type="GO" id="GO:0030288">
    <property type="term" value="C:outer membrane-bounded periplasmic space"/>
    <property type="evidence" value="ECO:0007669"/>
    <property type="project" value="TreeGrafter"/>
</dbReference>
<evidence type="ECO:0000256" key="11">
    <source>
        <dbReference type="SAM" id="SignalP"/>
    </source>
</evidence>
<keyword evidence="3" id="KW-0762">Sugar transport</keyword>
<keyword evidence="6" id="KW-0574">Periplasm</keyword>
<dbReference type="AlphaFoldDB" id="A0AAN3U9S6"/>
<evidence type="ECO:0000256" key="9">
    <source>
        <dbReference type="ARBA" id="ARBA00034344"/>
    </source>
</evidence>
<protein>
    <recommendedName>
        <fullName evidence="9">D-galactose/methyl-galactoside binding periplasmic protein MglB</fullName>
    </recommendedName>
</protein>
<dbReference type="NCBIfam" id="NF011924">
    <property type="entry name" value="PRK15395.1"/>
    <property type="match status" value="1"/>
</dbReference>
<feature type="signal peptide" evidence="11">
    <location>
        <begin position="1"/>
        <end position="21"/>
    </location>
</feature>
<comment type="subunit">
    <text evidence="8">The ABC transporter complex is composed of one ATP-binding protein (MglA), two transmembrane proteins (MglC) and a solute-binding protein (MglB).</text>
</comment>
<organism evidence="13 14">
    <name type="scientific">Clostridium perfringens</name>
    <dbReference type="NCBI Taxonomy" id="1502"/>
    <lineage>
        <taxon>Bacteria</taxon>
        <taxon>Bacillati</taxon>
        <taxon>Bacillota</taxon>
        <taxon>Clostridia</taxon>
        <taxon>Eubacteriales</taxon>
        <taxon>Clostridiaceae</taxon>
        <taxon>Clostridium</taxon>
    </lineage>
</organism>
<evidence type="ECO:0000256" key="1">
    <source>
        <dbReference type="ARBA" id="ARBA00004196"/>
    </source>
</evidence>
<keyword evidence="5 11" id="KW-0732">Signal</keyword>
<comment type="subcellular location">
    <subcellularLocation>
        <location evidence="1">Cell envelope</location>
    </subcellularLocation>
</comment>
<sequence length="356" mass="38444">MKKKGLALILISALTMGTLVGCGGGSGSGSTGSTGDTPKENDSPKIGATIYSFEDNFMSYQRRNIEKLCDGKAELLMNDSQNNQSKQIEQVDTMIAKGVDILAINLVDPKSAPTVVDKAKADNLPVVFFNKEPDEAVMQSYDKVWYVGTTSEESGIIQGEVMAEGWKANPAWDKNGDGKIQYVMLKGEPGHPDAEARTKYSIETINKAGIETEELAMDAAMWDSTKATEKMDAWIAKNGDNIEMVICNNDGMALGAISSLEKAGYLDGTPEKFVPIYGVDAIPEALDKIKAGKMAGTVLNDAKNQAQALVDSCMNLVNGKEITEGTNWKLDDKKSIRVPYVGITKDNINVAEDSYK</sequence>
<evidence type="ECO:0000313" key="14">
    <source>
        <dbReference type="Proteomes" id="UP001222958"/>
    </source>
</evidence>